<dbReference type="FunFam" id="3.30.420.40:FF:000058">
    <property type="entry name" value="Putative actin-related protein 5"/>
    <property type="match status" value="1"/>
</dbReference>
<reference evidence="6" key="1">
    <citation type="submission" date="2025-08" db="UniProtKB">
        <authorList>
            <consortium name="Ensembl"/>
        </authorList>
    </citation>
    <scope>IDENTIFICATION</scope>
</reference>
<dbReference type="InterPro" id="IPR004000">
    <property type="entry name" value="Actin"/>
</dbReference>
<dbReference type="InterPro" id="IPR004001">
    <property type="entry name" value="Actin_CS"/>
</dbReference>
<dbReference type="Proteomes" id="UP000694521">
    <property type="component" value="Unplaced"/>
</dbReference>
<sequence>MRGPEHFVVLPEDCCPPTAPVLHAMSHAVAAGTPAVIFDNGSGQCKAGLSGELAPRSVISTVVGYPKFRFVMFGAGHREWYVGEEAQSKRGILSLNYPMENGLVTSWDNMEKIWRYLYEHELRLKPSERPALLTETPLNPLSHREKMAELMFESFRVPALFVTLQALAVLYASARTTGLVLDSGDGVTIAVPVYKGKYLLQGITRVDFAGRDVTKYLARLLLETGHSFMSATEREIVRDIKEKLCYVALDPKKKMQEKPENLTCEYILPDGRSVKVGDQLFRAPEALFVPREVEVQGPGVVGMVLRSLAKCSSRIQLDVLRNVVLSGGSTLFRGFKERLLKDLQAAIPSTTPVKIFSPKDRMYSVWTGASLLATLTAFRNMWITREDYYEAGPAVLQRKCF</sequence>
<keyword evidence="3" id="KW-0963">Cytoplasm</keyword>
<evidence type="ECO:0000256" key="2">
    <source>
        <dbReference type="ARBA" id="ARBA00006752"/>
    </source>
</evidence>
<dbReference type="InterPro" id="IPR043129">
    <property type="entry name" value="ATPase_NBD"/>
</dbReference>
<evidence type="ECO:0000256" key="1">
    <source>
        <dbReference type="ARBA" id="ARBA00004245"/>
    </source>
</evidence>
<proteinExistence type="inferred from homology"/>
<accession>A0A8B9E869</accession>
<organism evidence="6 7">
    <name type="scientific">Anser cygnoides</name>
    <name type="common">Swan goose</name>
    <dbReference type="NCBI Taxonomy" id="8845"/>
    <lineage>
        <taxon>Eukaryota</taxon>
        <taxon>Metazoa</taxon>
        <taxon>Chordata</taxon>
        <taxon>Craniata</taxon>
        <taxon>Vertebrata</taxon>
        <taxon>Euteleostomi</taxon>
        <taxon>Archelosauria</taxon>
        <taxon>Archosauria</taxon>
        <taxon>Dinosauria</taxon>
        <taxon>Saurischia</taxon>
        <taxon>Theropoda</taxon>
        <taxon>Coelurosauria</taxon>
        <taxon>Aves</taxon>
        <taxon>Neognathae</taxon>
        <taxon>Galloanserae</taxon>
        <taxon>Anseriformes</taxon>
        <taxon>Anatidae</taxon>
        <taxon>Anserinae</taxon>
        <taxon>Anser</taxon>
    </lineage>
</organism>
<keyword evidence="4" id="KW-0206">Cytoskeleton</keyword>
<evidence type="ECO:0000256" key="5">
    <source>
        <dbReference type="RuleBase" id="RU000487"/>
    </source>
</evidence>
<dbReference type="AlphaFoldDB" id="A0A8B9E869"/>
<comment type="similarity">
    <text evidence="2 5">Belongs to the actin family.</text>
</comment>
<dbReference type="FunFam" id="3.30.420.40:FF:000018">
    <property type="entry name" value="Actin-like protein (Centractin)"/>
    <property type="match status" value="1"/>
</dbReference>
<dbReference type="Gene3D" id="3.90.640.10">
    <property type="entry name" value="Actin, Chain A, domain 4"/>
    <property type="match status" value="1"/>
</dbReference>
<evidence type="ECO:0000256" key="4">
    <source>
        <dbReference type="ARBA" id="ARBA00023212"/>
    </source>
</evidence>
<dbReference type="Pfam" id="PF00022">
    <property type="entry name" value="Actin"/>
    <property type="match status" value="1"/>
</dbReference>
<dbReference type="PANTHER" id="PTHR11937">
    <property type="entry name" value="ACTIN"/>
    <property type="match status" value="1"/>
</dbReference>
<dbReference type="Ensembl" id="ENSACDT00005021484.1">
    <property type="protein sequence ID" value="ENSACDP00005017895.1"/>
    <property type="gene ID" value="ENSACDG00005013048.1"/>
</dbReference>
<keyword evidence="7" id="KW-1185">Reference proteome</keyword>
<name>A0A8B9E869_ANSCY</name>
<evidence type="ECO:0000256" key="3">
    <source>
        <dbReference type="ARBA" id="ARBA00022490"/>
    </source>
</evidence>
<dbReference type="PRINTS" id="PR00190">
    <property type="entry name" value="ACTIN"/>
</dbReference>
<comment type="subcellular location">
    <subcellularLocation>
        <location evidence="1">Cytoplasm</location>
        <location evidence="1">Cytoskeleton</location>
    </subcellularLocation>
</comment>
<evidence type="ECO:0000313" key="7">
    <source>
        <dbReference type="Proteomes" id="UP000694521"/>
    </source>
</evidence>
<dbReference type="SMART" id="SM00268">
    <property type="entry name" value="ACTIN"/>
    <property type="match status" value="1"/>
</dbReference>
<dbReference type="OrthoDB" id="6953074at2759"/>
<dbReference type="GO" id="GO:0097014">
    <property type="term" value="C:ciliary plasm"/>
    <property type="evidence" value="ECO:0007669"/>
    <property type="project" value="UniProtKB-ARBA"/>
</dbReference>
<dbReference type="FunFam" id="3.90.640.10:FF:000007">
    <property type="entry name" value="Actin like 7B"/>
    <property type="match status" value="1"/>
</dbReference>
<dbReference type="SUPFAM" id="SSF53067">
    <property type="entry name" value="Actin-like ATPase domain"/>
    <property type="match status" value="2"/>
</dbReference>
<dbReference type="CDD" id="cd13397">
    <property type="entry name" value="ASKHA_NBD_actin_Arp-T1-3"/>
    <property type="match status" value="1"/>
</dbReference>
<protein>
    <submittedName>
        <fullName evidence="6">Uncharacterized protein</fullName>
    </submittedName>
</protein>
<dbReference type="Gene3D" id="3.30.420.40">
    <property type="match status" value="2"/>
</dbReference>
<dbReference type="GO" id="GO:0005856">
    <property type="term" value="C:cytoskeleton"/>
    <property type="evidence" value="ECO:0007669"/>
    <property type="project" value="UniProtKB-SubCell"/>
</dbReference>
<dbReference type="PROSITE" id="PS00406">
    <property type="entry name" value="ACTINS_1"/>
    <property type="match status" value="1"/>
</dbReference>
<evidence type="ECO:0000313" key="6">
    <source>
        <dbReference type="Ensembl" id="ENSACDP00005017895.1"/>
    </source>
</evidence>
<reference evidence="6" key="2">
    <citation type="submission" date="2025-09" db="UniProtKB">
        <authorList>
            <consortium name="Ensembl"/>
        </authorList>
    </citation>
    <scope>IDENTIFICATION</scope>
</reference>